<comment type="caution">
    <text evidence="1">The sequence shown here is derived from an EMBL/GenBank/DDBJ whole genome shotgun (WGS) entry which is preliminary data.</text>
</comment>
<accession>A0ACB8XKR2</accession>
<evidence type="ECO:0000313" key="1">
    <source>
        <dbReference type="EMBL" id="KAI3669001.1"/>
    </source>
</evidence>
<organism evidence="1 2">
    <name type="scientific">Arctium lappa</name>
    <name type="common">Greater burdock</name>
    <name type="synonym">Lappa major</name>
    <dbReference type="NCBI Taxonomy" id="4217"/>
    <lineage>
        <taxon>Eukaryota</taxon>
        <taxon>Viridiplantae</taxon>
        <taxon>Streptophyta</taxon>
        <taxon>Embryophyta</taxon>
        <taxon>Tracheophyta</taxon>
        <taxon>Spermatophyta</taxon>
        <taxon>Magnoliopsida</taxon>
        <taxon>eudicotyledons</taxon>
        <taxon>Gunneridae</taxon>
        <taxon>Pentapetalae</taxon>
        <taxon>asterids</taxon>
        <taxon>campanulids</taxon>
        <taxon>Asterales</taxon>
        <taxon>Asteraceae</taxon>
        <taxon>Carduoideae</taxon>
        <taxon>Cardueae</taxon>
        <taxon>Arctiinae</taxon>
        <taxon>Arctium</taxon>
    </lineage>
</organism>
<evidence type="ECO:0000313" key="2">
    <source>
        <dbReference type="Proteomes" id="UP001055879"/>
    </source>
</evidence>
<proteinExistence type="predicted"/>
<reference evidence="1 2" key="2">
    <citation type="journal article" date="2022" name="Mol. Ecol. Resour.">
        <title>The genomes of chicory, endive, great burdock and yacon provide insights into Asteraceae paleo-polyploidization history and plant inulin production.</title>
        <authorList>
            <person name="Fan W."/>
            <person name="Wang S."/>
            <person name="Wang H."/>
            <person name="Wang A."/>
            <person name="Jiang F."/>
            <person name="Liu H."/>
            <person name="Zhao H."/>
            <person name="Xu D."/>
            <person name="Zhang Y."/>
        </authorList>
    </citation>
    <scope>NUCLEOTIDE SEQUENCE [LARGE SCALE GENOMIC DNA]</scope>
    <source>
        <strain evidence="2">cv. Niubang</strain>
    </source>
</reference>
<keyword evidence="2" id="KW-1185">Reference proteome</keyword>
<name>A0ACB8XKR2_ARCLA</name>
<dbReference type="EMBL" id="CM042062">
    <property type="protein sequence ID" value="KAI3669001.1"/>
    <property type="molecule type" value="Genomic_DNA"/>
</dbReference>
<protein>
    <submittedName>
        <fullName evidence="1">Uncharacterized protein</fullName>
    </submittedName>
</protein>
<sequence length="163" mass="18374">MSGCNVRRESLIEEGYDYFGRTTIVSDNGSAFVKVVIVDGPEIVVPNVVGIRSGTLSKSVSHNVVYVVGEEARAHHGFTIIQSIQHGRIRNFEAMKRVWEHVFYEKLQIDPEECALIITKPALRFEGESERMVSEMFNEFRFKSLLLVVAPLLTMFGNVHTDG</sequence>
<gene>
    <name evidence="1" type="ORF">L6452_40219</name>
</gene>
<reference evidence="2" key="1">
    <citation type="journal article" date="2022" name="Mol. Ecol. Resour.">
        <title>The genomes of chicory, endive, great burdock and yacon provide insights into Asteraceae palaeo-polyploidization history and plant inulin production.</title>
        <authorList>
            <person name="Fan W."/>
            <person name="Wang S."/>
            <person name="Wang H."/>
            <person name="Wang A."/>
            <person name="Jiang F."/>
            <person name="Liu H."/>
            <person name="Zhao H."/>
            <person name="Xu D."/>
            <person name="Zhang Y."/>
        </authorList>
    </citation>
    <scope>NUCLEOTIDE SEQUENCE [LARGE SCALE GENOMIC DNA]</scope>
    <source>
        <strain evidence="2">cv. Niubang</strain>
    </source>
</reference>
<dbReference type="Proteomes" id="UP001055879">
    <property type="component" value="Linkage Group LG16"/>
</dbReference>